<sequence length="132" mass="14699">MQVTPLSDSTNISDDIDHPENTNFDQDDDTSLPPSHLAQLHLDPKYTTLALKTFKTNGNLFIMDESDNSYQIVSPFDDKLTNGDADSETDPEAAGKSEVEGEQNTRIWSSRYQAPDIQVPWELVGQVLAIDD</sequence>
<evidence type="ECO:0000256" key="1">
    <source>
        <dbReference type="SAM" id="MobiDB-lite"/>
    </source>
</evidence>
<name>A0A9P6DU05_9AGAM</name>
<evidence type="ECO:0000313" key="2">
    <source>
        <dbReference type="EMBL" id="KAF9511134.1"/>
    </source>
</evidence>
<proteinExistence type="predicted"/>
<reference evidence="2" key="1">
    <citation type="journal article" date="2020" name="Nat. Commun.">
        <title>Large-scale genome sequencing of mycorrhizal fungi provides insights into the early evolution of symbiotic traits.</title>
        <authorList>
            <person name="Miyauchi S."/>
            <person name="Kiss E."/>
            <person name="Kuo A."/>
            <person name="Drula E."/>
            <person name="Kohler A."/>
            <person name="Sanchez-Garcia M."/>
            <person name="Morin E."/>
            <person name="Andreopoulos B."/>
            <person name="Barry K.W."/>
            <person name="Bonito G."/>
            <person name="Buee M."/>
            <person name="Carver A."/>
            <person name="Chen C."/>
            <person name="Cichocki N."/>
            <person name="Clum A."/>
            <person name="Culley D."/>
            <person name="Crous P.W."/>
            <person name="Fauchery L."/>
            <person name="Girlanda M."/>
            <person name="Hayes R.D."/>
            <person name="Keri Z."/>
            <person name="LaButti K."/>
            <person name="Lipzen A."/>
            <person name="Lombard V."/>
            <person name="Magnuson J."/>
            <person name="Maillard F."/>
            <person name="Murat C."/>
            <person name="Nolan M."/>
            <person name="Ohm R.A."/>
            <person name="Pangilinan J."/>
            <person name="Pereira M.F."/>
            <person name="Perotto S."/>
            <person name="Peter M."/>
            <person name="Pfister S."/>
            <person name="Riley R."/>
            <person name="Sitrit Y."/>
            <person name="Stielow J.B."/>
            <person name="Szollosi G."/>
            <person name="Zifcakova L."/>
            <person name="Stursova M."/>
            <person name="Spatafora J.W."/>
            <person name="Tedersoo L."/>
            <person name="Vaario L.M."/>
            <person name="Yamada A."/>
            <person name="Yan M."/>
            <person name="Wang P."/>
            <person name="Xu J."/>
            <person name="Bruns T."/>
            <person name="Baldrian P."/>
            <person name="Vilgalys R."/>
            <person name="Dunand C."/>
            <person name="Henrissat B."/>
            <person name="Grigoriev I.V."/>
            <person name="Hibbett D."/>
            <person name="Nagy L.G."/>
            <person name="Martin F.M."/>
        </authorList>
    </citation>
    <scope>NUCLEOTIDE SEQUENCE</scope>
    <source>
        <strain evidence="2">UP504</strain>
    </source>
</reference>
<accession>A0A9P6DU05</accession>
<dbReference type="Proteomes" id="UP000886523">
    <property type="component" value="Unassembled WGS sequence"/>
</dbReference>
<feature type="region of interest" description="Disordered" evidence="1">
    <location>
        <begin position="78"/>
        <end position="104"/>
    </location>
</feature>
<comment type="caution">
    <text evidence="2">The sequence shown here is derived from an EMBL/GenBank/DDBJ whole genome shotgun (WGS) entry which is preliminary data.</text>
</comment>
<feature type="region of interest" description="Disordered" evidence="1">
    <location>
        <begin position="1"/>
        <end position="34"/>
    </location>
</feature>
<evidence type="ECO:0000313" key="3">
    <source>
        <dbReference type="Proteomes" id="UP000886523"/>
    </source>
</evidence>
<keyword evidence="3" id="KW-1185">Reference proteome</keyword>
<dbReference type="AlphaFoldDB" id="A0A9P6DU05"/>
<feature type="compositionally biased region" description="Polar residues" evidence="1">
    <location>
        <begin position="1"/>
        <end position="13"/>
    </location>
</feature>
<protein>
    <submittedName>
        <fullName evidence="2">Uncharacterized protein</fullName>
    </submittedName>
</protein>
<organism evidence="2 3">
    <name type="scientific">Hydnum rufescens UP504</name>
    <dbReference type="NCBI Taxonomy" id="1448309"/>
    <lineage>
        <taxon>Eukaryota</taxon>
        <taxon>Fungi</taxon>
        <taxon>Dikarya</taxon>
        <taxon>Basidiomycota</taxon>
        <taxon>Agaricomycotina</taxon>
        <taxon>Agaricomycetes</taxon>
        <taxon>Cantharellales</taxon>
        <taxon>Hydnaceae</taxon>
        <taxon>Hydnum</taxon>
    </lineage>
</organism>
<gene>
    <name evidence="2" type="ORF">BS47DRAFT_1395401</name>
</gene>
<dbReference type="EMBL" id="MU129005">
    <property type="protein sequence ID" value="KAF9511134.1"/>
    <property type="molecule type" value="Genomic_DNA"/>
</dbReference>